<feature type="region of interest" description="Disordered" evidence="1">
    <location>
        <begin position="92"/>
        <end position="140"/>
    </location>
</feature>
<proteinExistence type="predicted"/>
<name>A0ABQ9W4V0_SAGOE</name>
<evidence type="ECO:0000313" key="3">
    <source>
        <dbReference type="Proteomes" id="UP001266305"/>
    </source>
</evidence>
<reference evidence="2 3" key="1">
    <citation type="submission" date="2023-05" db="EMBL/GenBank/DDBJ databases">
        <title>B98-5 Cell Line De Novo Hybrid Assembly: An Optical Mapping Approach.</title>
        <authorList>
            <person name="Kananen K."/>
            <person name="Auerbach J.A."/>
            <person name="Kautto E."/>
            <person name="Blachly J.S."/>
        </authorList>
    </citation>
    <scope>NUCLEOTIDE SEQUENCE [LARGE SCALE GENOMIC DNA]</scope>
    <source>
        <strain evidence="2">B95-8</strain>
        <tissue evidence="2">Cell line</tissue>
    </source>
</reference>
<evidence type="ECO:0000313" key="2">
    <source>
        <dbReference type="EMBL" id="KAK2116376.1"/>
    </source>
</evidence>
<accession>A0ABQ9W4V0</accession>
<comment type="caution">
    <text evidence="2">The sequence shown here is derived from an EMBL/GenBank/DDBJ whole genome shotgun (WGS) entry which is preliminary data.</text>
</comment>
<protein>
    <submittedName>
        <fullName evidence="2">Uncharacterized protein</fullName>
    </submittedName>
</protein>
<evidence type="ECO:0000256" key="1">
    <source>
        <dbReference type="SAM" id="MobiDB-lite"/>
    </source>
</evidence>
<feature type="compositionally biased region" description="Polar residues" evidence="1">
    <location>
        <begin position="115"/>
        <end position="125"/>
    </location>
</feature>
<dbReference type="EMBL" id="JASSZA010000003">
    <property type="protein sequence ID" value="KAK2116376.1"/>
    <property type="molecule type" value="Genomic_DNA"/>
</dbReference>
<keyword evidence="3" id="KW-1185">Reference proteome</keyword>
<dbReference type="Proteomes" id="UP001266305">
    <property type="component" value="Unassembled WGS sequence"/>
</dbReference>
<organism evidence="2 3">
    <name type="scientific">Saguinus oedipus</name>
    <name type="common">Cotton-top tamarin</name>
    <name type="synonym">Oedipomidas oedipus</name>
    <dbReference type="NCBI Taxonomy" id="9490"/>
    <lineage>
        <taxon>Eukaryota</taxon>
        <taxon>Metazoa</taxon>
        <taxon>Chordata</taxon>
        <taxon>Craniata</taxon>
        <taxon>Vertebrata</taxon>
        <taxon>Euteleostomi</taxon>
        <taxon>Mammalia</taxon>
        <taxon>Eutheria</taxon>
        <taxon>Euarchontoglires</taxon>
        <taxon>Primates</taxon>
        <taxon>Haplorrhini</taxon>
        <taxon>Platyrrhini</taxon>
        <taxon>Cebidae</taxon>
        <taxon>Callitrichinae</taxon>
        <taxon>Saguinus</taxon>
    </lineage>
</organism>
<sequence length="140" mass="14458">MLSSPFLENPPHLKGYFLQEAFLVVFRQPASYAPLPPLPGPSTSSALRTALIRPFTACASAGIVSEPRTAPGATPGGRAHTPQALHQHLGTLGAKANNEKKGPLDCYADPGAPLQQESPSPSPKTSRAADLSEGGAADGH</sequence>
<gene>
    <name evidence="2" type="ORF">P7K49_007002</name>
</gene>